<dbReference type="EMBL" id="BAABRO010000029">
    <property type="protein sequence ID" value="GAA5510856.1"/>
    <property type="molecule type" value="Genomic_DNA"/>
</dbReference>
<keyword evidence="2" id="KW-0812">Transmembrane</keyword>
<keyword evidence="2" id="KW-0472">Membrane</keyword>
<name>A0ABP9W0E5_9BACT</name>
<comment type="caution">
    <text evidence="3">The sequence shown here is derived from an EMBL/GenBank/DDBJ whole genome shotgun (WGS) entry which is preliminary data.</text>
</comment>
<protein>
    <recommendedName>
        <fullName evidence="5">Transmembrane protein</fullName>
    </recommendedName>
</protein>
<keyword evidence="2" id="KW-1133">Transmembrane helix</keyword>
<feature type="transmembrane region" description="Helical" evidence="2">
    <location>
        <begin position="154"/>
        <end position="175"/>
    </location>
</feature>
<evidence type="ECO:0008006" key="5">
    <source>
        <dbReference type="Google" id="ProtNLM"/>
    </source>
</evidence>
<evidence type="ECO:0000256" key="2">
    <source>
        <dbReference type="SAM" id="Phobius"/>
    </source>
</evidence>
<evidence type="ECO:0000256" key="1">
    <source>
        <dbReference type="SAM" id="MobiDB-lite"/>
    </source>
</evidence>
<sequence length="238" mass="24883">MLTTKVRRVAGRDLLLVGISSFVLAMEVMPVGGQAESADNTTAPVVVQSIPAVIVPVSADAAVARWQAEVAQFYASQSQASGRQQADELHQVGDPNELGKIARTSFVTPTTEQPSSSSAVALPHQQDASALPSGSRLPNSASQAEGVAFQGQSIVFACVFTAVVSIVFAAWCVAFPKRQISPAMWGSRFGAAGGGGASQSCVVQLDPSWFRVSQPLLVRARQCCFAMLVGAAMWVCVS</sequence>
<evidence type="ECO:0000313" key="3">
    <source>
        <dbReference type="EMBL" id="GAA5510856.1"/>
    </source>
</evidence>
<proteinExistence type="predicted"/>
<accession>A0ABP9W0E5</accession>
<dbReference type="RefSeq" id="WP_345689116.1">
    <property type="nucleotide sequence ID" value="NZ_BAABRO010000029.1"/>
</dbReference>
<gene>
    <name evidence="3" type="ORF">Rcae01_06366</name>
</gene>
<evidence type="ECO:0000313" key="4">
    <source>
        <dbReference type="Proteomes" id="UP001416858"/>
    </source>
</evidence>
<feature type="compositionally biased region" description="Polar residues" evidence="1">
    <location>
        <begin position="109"/>
        <end position="119"/>
    </location>
</feature>
<keyword evidence="4" id="KW-1185">Reference proteome</keyword>
<feature type="region of interest" description="Disordered" evidence="1">
    <location>
        <begin position="109"/>
        <end position="137"/>
    </location>
</feature>
<dbReference type="Proteomes" id="UP001416858">
    <property type="component" value="Unassembled WGS sequence"/>
</dbReference>
<organism evidence="3 4">
    <name type="scientific">Novipirellula caenicola</name>
    <dbReference type="NCBI Taxonomy" id="1536901"/>
    <lineage>
        <taxon>Bacteria</taxon>
        <taxon>Pseudomonadati</taxon>
        <taxon>Planctomycetota</taxon>
        <taxon>Planctomycetia</taxon>
        <taxon>Pirellulales</taxon>
        <taxon>Pirellulaceae</taxon>
        <taxon>Novipirellula</taxon>
    </lineage>
</organism>
<reference evidence="3 4" key="1">
    <citation type="submission" date="2024-02" db="EMBL/GenBank/DDBJ databases">
        <title>Rhodopirellula caenicola NBRC 110016.</title>
        <authorList>
            <person name="Ichikawa N."/>
            <person name="Katano-Makiyama Y."/>
            <person name="Hidaka K."/>
        </authorList>
    </citation>
    <scope>NUCLEOTIDE SEQUENCE [LARGE SCALE GENOMIC DNA]</scope>
    <source>
        <strain evidence="3 4">NBRC 110016</strain>
    </source>
</reference>